<reference evidence="2" key="1">
    <citation type="submission" date="2022-12" db="EMBL/GenBank/DDBJ databases">
        <authorList>
            <person name="Alioto T."/>
            <person name="Alioto T."/>
            <person name="Gomez Garrido J."/>
        </authorList>
    </citation>
    <scope>NUCLEOTIDE SEQUENCE</scope>
</reference>
<protein>
    <submittedName>
        <fullName evidence="2">Uncharacterized protein</fullName>
    </submittedName>
</protein>
<evidence type="ECO:0000313" key="3">
    <source>
        <dbReference type="Proteomes" id="UP001178461"/>
    </source>
</evidence>
<dbReference type="EMBL" id="OX395142">
    <property type="protein sequence ID" value="CAI5796980.1"/>
    <property type="molecule type" value="Genomic_DNA"/>
</dbReference>
<keyword evidence="3" id="KW-1185">Reference proteome</keyword>
<organism evidence="2 3">
    <name type="scientific">Podarcis lilfordi</name>
    <name type="common">Lilford's wall lizard</name>
    <dbReference type="NCBI Taxonomy" id="74358"/>
    <lineage>
        <taxon>Eukaryota</taxon>
        <taxon>Metazoa</taxon>
        <taxon>Chordata</taxon>
        <taxon>Craniata</taxon>
        <taxon>Vertebrata</taxon>
        <taxon>Euteleostomi</taxon>
        <taxon>Lepidosauria</taxon>
        <taxon>Squamata</taxon>
        <taxon>Bifurcata</taxon>
        <taxon>Unidentata</taxon>
        <taxon>Episquamata</taxon>
        <taxon>Laterata</taxon>
        <taxon>Lacertibaenia</taxon>
        <taxon>Lacertidae</taxon>
        <taxon>Podarcis</taxon>
    </lineage>
</organism>
<feature type="compositionally biased region" description="Low complexity" evidence="1">
    <location>
        <begin position="46"/>
        <end position="68"/>
    </location>
</feature>
<name>A0AA35LIM5_9SAUR</name>
<evidence type="ECO:0000256" key="1">
    <source>
        <dbReference type="SAM" id="MobiDB-lite"/>
    </source>
</evidence>
<sequence>MSLTKLREAVEEDRSAWRALVQGVTKRRTRLNNNRGEVSCPPPPLHANHAAPSANQRPRLPRSSSDPSALGDNHHPSNRSRLPGERRLLATACVRARSNGNTSPAAFSPRPKQQQQQQQLGA</sequence>
<feature type="region of interest" description="Disordered" evidence="1">
    <location>
        <begin position="27"/>
        <end position="122"/>
    </location>
</feature>
<dbReference type="AlphaFoldDB" id="A0AA35LIM5"/>
<feature type="compositionally biased region" description="Low complexity" evidence="1">
    <location>
        <begin position="113"/>
        <end position="122"/>
    </location>
</feature>
<accession>A0AA35LIM5</accession>
<dbReference type="Proteomes" id="UP001178461">
    <property type="component" value="Chromosome 17"/>
</dbReference>
<proteinExistence type="predicted"/>
<gene>
    <name evidence="2" type="ORF">PODLI_1B041559</name>
</gene>
<evidence type="ECO:0000313" key="2">
    <source>
        <dbReference type="EMBL" id="CAI5796980.1"/>
    </source>
</evidence>